<gene>
    <name evidence="1" type="ORF">MEDL_9864</name>
</gene>
<dbReference type="EMBL" id="CAJPWZ010000499">
    <property type="protein sequence ID" value="CAG2194855.1"/>
    <property type="molecule type" value="Genomic_DNA"/>
</dbReference>
<dbReference type="Gene3D" id="3.60.10.10">
    <property type="entry name" value="Endonuclease/exonuclease/phosphatase"/>
    <property type="match status" value="1"/>
</dbReference>
<name>A0A8S3QE14_MYTED</name>
<dbReference type="InterPro" id="IPR036691">
    <property type="entry name" value="Endo/exonu/phosph_ase_sf"/>
</dbReference>
<sequence length="181" mass="20779">MVTAGAAITDRIYIFEAKNGSGGVGLLVRNDFDQQFNIEIVDDNTDGIMWVQFKDKRCNANMFYAFASSTCHQKTQLEQSIRCSDFSDSIEGIDCLPERDSRLSDKRIWEHFCDFLIDVNCCILNGRKTLTNDFTFVSTRGSSVVDYCILPYEMLDSFNSSNYYHSKSWRAGRYDLRKNST</sequence>
<protein>
    <submittedName>
        <fullName evidence="1">Uncharacterized protein</fullName>
    </submittedName>
</protein>
<comment type="caution">
    <text evidence="1">The sequence shown here is derived from an EMBL/GenBank/DDBJ whole genome shotgun (WGS) entry which is preliminary data.</text>
</comment>
<accession>A0A8S3QE14</accession>
<dbReference type="Proteomes" id="UP000683360">
    <property type="component" value="Unassembled WGS sequence"/>
</dbReference>
<organism evidence="1 2">
    <name type="scientific">Mytilus edulis</name>
    <name type="common">Blue mussel</name>
    <dbReference type="NCBI Taxonomy" id="6550"/>
    <lineage>
        <taxon>Eukaryota</taxon>
        <taxon>Metazoa</taxon>
        <taxon>Spiralia</taxon>
        <taxon>Lophotrochozoa</taxon>
        <taxon>Mollusca</taxon>
        <taxon>Bivalvia</taxon>
        <taxon>Autobranchia</taxon>
        <taxon>Pteriomorphia</taxon>
        <taxon>Mytilida</taxon>
        <taxon>Mytiloidea</taxon>
        <taxon>Mytilidae</taxon>
        <taxon>Mytilinae</taxon>
        <taxon>Mytilus</taxon>
    </lineage>
</organism>
<dbReference type="AlphaFoldDB" id="A0A8S3QE14"/>
<dbReference type="OrthoDB" id="8052050at2759"/>
<evidence type="ECO:0000313" key="2">
    <source>
        <dbReference type="Proteomes" id="UP000683360"/>
    </source>
</evidence>
<proteinExistence type="predicted"/>
<keyword evidence="2" id="KW-1185">Reference proteome</keyword>
<evidence type="ECO:0000313" key="1">
    <source>
        <dbReference type="EMBL" id="CAG2194855.1"/>
    </source>
</evidence>
<reference evidence="1" key="1">
    <citation type="submission" date="2021-03" db="EMBL/GenBank/DDBJ databases">
        <authorList>
            <person name="Bekaert M."/>
        </authorList>
    </citation>
    <scope>NUCLEOTIDE SEQUENCE</scope>
</reference>